<keyword evidence="5" id="KW-0133">Cell shape</keyword>
<dbReference type="InterPro" id="IPR007227">
    <property type="entry name" value="Cell_shape_determining_MreD"/>
</dbReference>
<gene>
    <name evidence="9" type="ORF">DFJ65_2736</name>
</gene>
<comment type="subcellular location">
    <subcellularLocation>
        <location evidence="1">Cell membrane</location>
        <topology evidence="1">Multi-pass membrane protein</topology>
    </subcellularLocation>
</comment>
<evidence type="ECO:0000313" key="10">
    <source>
        <dbReference type="Proteomes" id="UP000256253"/>
    </source>
</evidence>
<accession>A0A3D9UT13</accession>
<dbReference type="Pfam" id="PF04093">
    <property type="entry name" value="MreD"/>
    <property type="match status" value="1"/>
</dbReference>
<protein>
    <submittedName>
        <fullName evidence="9">Rod shape-determining protein MreD</fullName>
    </submittedName>
</protein>
<keyword evidence="6 8" id="KW-1133">Transmembrane helix</keyword>
<evidence type="ECO:0000313" key="9">
    <source>
        <dbReference type="EMBL" id="REF31663.1"/>
    </source>
</evidence>
<reference evidence="9 10" key="1">
    <citation type="submission" date="2018-08" db="EMBL/GenBank/DDBJ databases">
        <title>Sequencing the genomes of 1000 actinobacteria strains.</title>
        <authorList>
            <person name="Klenk H.-P."/>
        </authorList>
    </citation>
    <scope>NUCLEOTIDE SEQUENCE [LARGE SCALE GENOMIC DNA]</scope>
    <source>
        <strain evidence="9 10">DSM 22967</strain>
    </source>
</reference>
<comment type="caution">
    <text evidence="9">The sequence shown here is derived from an EMBL/GenBank/DDBJ whole genome shotgun (WGS) entry which is preliminary data.</text>
</comment>
<evidence type="ECO:0000256" key="6">
    <source>
        <dbReference type="ARBA" id="ARBA00022989"/>
    </source>
</evidence>
<dbReference type="EMBL" id="QTUA01000001">
    <property type="protein sequence ID" value="REF31663.1"/>
    <property type="molecule type" value="Genomic_DNA"/>
</dbReference>
<dbReference type="GO" id="GO:0005886">
    <property type="term" value="C:plasma membrane"/>
    <property type="evidence" value="ECO:0007669"/>
    <property type="project" value="UniProtKB-SubCell"/>
</dbReference>
<keyword evidence="4 8" id="KW-0812">Transmembrane</keyword>
<dbReference type="GO" id="GO:0008360">
    <property type="term" value="P:regulation of cell shape"/>
    <property type="evidence" value="ECO:0007669"/>
    <property type="project" value="UniProtKB-KW"/>
</dbReference>
<dbReference type="AlphaFoldDB" id="A0A3D9UT13"/>
<feature type="transmembrane region" description="Helical" evidence="8">
    <location>
        <begin position="37"/>
        <end position="65"/>
    </location>
</feature>
<evidence type="ECO:0000256" key="3">
    <source>
        <dbReference type="ARBA" id="ARBA00022475"/>
    </source>
</evidence>
<evidence type="ECO:0000256" key="8">
    <source>
        <dbReference type="SAM" id="Phobius"/>
    </source>
</evidence>
<keyword evidence="3" id="KW-1003">Cell membrane</keyword>
<feature type="transmembrane region" description="Helical" evidence="8">
    <location>
        <begin position="72"/>
        <end position="92"/>
    </location>
</feature>
<keyword evidence="7 8" id="KW-0472">Membrane</keyword>
<dbReference type="RefSeq" id="WP_170144095.1">
    <property type="nucleotide sequence ID" value="NZ_QTUA01000001.1"/>
</dbReference>
<evidence type="ECO:0000256" key="4">
    <source>
        <dbReference type="ARBA" id="ARBA00022692"/>
    </source>
</evidence>
<organism evidence="9 10">
    <name type="scientific">Calidifontibacter indicus</name>
    <dbReference type="NCBI Taxonomy" id="419650"/>
    <lineage>
        <taxon>Bacteria</taxon>
        <taxon>Bacillati</taxon>
        <taxon>Actinomycetota</taxon>
        <taxon>Actinomycetes</taxon>
        <taxon>Micrococcales</taxon>
        <taxon>Dermacoccaceae</taxon>
        <taxon>Calidifontibacter</taxon>
    </lineage>
</organism>
<evidence type="ECO:0000256" key="5">
    <source>
        <dbReference type="ARBA" id="ARBA00022960"/>
    </source>
</evidence>
<keyword evidence="10" id="KW-1185">Reference proteome</keyword>
<evidence type="ECO:0000256" key="2">
    <source>
        <dbReference type="ARBA" id="ARBA00007776"/>
    </source>
</evidence>
<name>A0A3D9UT13_9MICO</name>
<evidence type="ECO:0000256" key="7">
    <source>
        <dbReference type="ARBA" id="ARBA00023136"/>
    </source>
</evidence>
<sequence>MTSLIPARLTVVRTLELLLAVLLTVTVLPRWGVPVDLVLVLVVAVGLRAGTQVGALFGLVAGLLVDVVPPGSVPLGATALVYAAIGAGAGVLHRSVRASVLLPAACLLLAAAAVQLVRLGVAASARQGFDLGHAAALVVLTAVVGALLVPPVMRLEHHLVARGMV</sequence>
<feature type="transmembrane region" description="Helical" evidence="8">
    <location>
        <begin position="12"/>
        <end position="31"/>
    </location>
</feature>
<feature type="transmembrane region" description="Helical" evidence="8">
    <location>
        <begin position="131"/>
        <end position="149"/>
    </location>
</feature>
<proteinExistence type="inferred from homology"/>
<dbReference type="Proteomes" id="UP000256253">
    <property type="component" value="Unassembled WGS sequence"/>
</dbReference>
<feature type="transmembrane region" description="Helical" evidence="8">
    <location>
        <begin position="98"/>
        <end position="119"/>
    </location>
</feature>
<evidence type="ECO:0000256" key="1">
    <source>
        <dbReference type="ARBA" id="ARBA00004651"/>
    </source>
</evidence>
<comment type="similarity">
    <text evidence="2">Belongs to the MreD family.</text>
</comment>